<sequence>MTSLAQLGAALPVVAAPLAGGAGTTDLVVAAGRAGALGFLGAGYQAPAALAADLATVAAAGVPFGVNLFAPNPTPVDPAAYAAYAALLAPEAARFEVALPPTPSDDDDAWQAKVDQLVAHPVPLVSFTFGLPPARDLARLRRTGALLAQTVTTPLEARAAASAGVDALVVQAAAAGGHSGTFTPDRPVRPVPLPDLVAAVRAEVALPLIAAGGVGTATDVAAALSAGATLVAVGTALLRSDEAGTTATHRAALADPTRTTTVVTRSFTGRPARGLRNTFIDRYDAAAPSGYPALHHLTRPIRRAAAANGDPERLHLWAGTGYRHTREAPAATILTGLSADA</sequence>
<comment type="similarity">
    <text evidence="2">Belongs to the nitronate monooxygenase family. NMO class I subfamily.</text>
</comment>
<dbReference type="Proteomes" id="UP000604117">
    <property type="component" value="Unassembled WGS sequence"/>
</dbReference>
<keyword evidence="4" id="KW-0285">Flavoprotein</keyword>
<dbReference type="RefSeq" id="WP_239126784.1">
    <property type="nucleotide sequence ID" value="NZ_BONE01000026.1"/>
</dbReference>
<evidence type="ECO:0000256" key="3">
    <source>
        <dbReference type="ARBA" id="ARBA00022575"/>
    </source>
</evidence>
<evidence type="ECO:0000256" key="1">
    <source>
        <dbReference type="ARBA" id="ARBA00001917"/>
    </source>
</evidence>
<keyword evidence="7" id="KW-0503">Monooxygenase</keyword>
<evidence type="ECO:0000256" key="5">
    <source>
        <dbReference type="ARBA" id="ARBA00022643"/>
    </source>
</evidence>
<organism evidence="10 11">
    <name type="scientific">Asanoa siamensis</name>
    <dbReference type="NCBI Taxonomy" id="926357"/>
    <lineage>
        <taxon>Bacteria</taxon>
        <taxon>Bacillati</taxon>
        <taxon>Actinomycetota</taxon>
        <taxon>Actinomycetes</taxon>
        <taxon>Micromonosporales</taxon>
        <taxon>Micromonosporaceae</taxon>
        <taxon>Asanoa</taxon>
    </lineage>
</organism>
<dbReference type="Pfam" id="PF03060">
    <property type="entry name" value="NMO"/>
    <property type="match status" value="1"/>
</dbReference>
<dbReference type="CDD" id="cd04730">
    <property type="entry name" value="NPD_like"/>
    <property type="match status" value="1"/>
</dbReference>
<dbReference type="InterPro" id="IPR013785">
    <property type="entry name" value="Aldolase_TIM"/>
</dbReference>
<dbReference type="InterPro" id="IPR004136">
    <property type="entry name" value="NMO"/>
</dbReference>
<comment type="cofactor">
    <cofactor evidence="1">
        <name>FMN</name>
        <dbReference type="ChEBI" id="CHEBI:58210"/>
    </cofactor>
</comment>
<protein>
    <recommendedName>
        <fullName evidence="8">Propionate 3-nitronate monooxygenase</fullName>
    </recommendedName>
</protein>
<gene>
    <name evidence="10" type="ORF">Asi02nite_35540</name>
</gene>
<dbReference type="EMBL" id="BONE01000026">
    <property type="protein sequence ID" value="GIF74036.1"/>
    <property type="molecule type" value="Genomic_DNA"/>
</dbReference>
<evidence type="ECO:0000256" key="9">
    <source>
        <dbReference type="ARBA" id="ARBA00049401"/>
    </source>
</evidence>
<dbReference type="Gene3D" id="3.20.20.70">
    <property type="entry name" value="Aldolase class I"/>
    <property type="match status" value="1"/>
</dbReference>
<dbReference type="PANTHER" id="PTHR42747:SF3">
    <property type="entry name" value="NITRONATE MONOOXYGENASE-RELATED"/>
    <property type="match status" value="1"/>
</dbReference>
<keyword evidence="3" id="KW-0216">Detoxification</keyword>
<accession>A0ABQ4CRW6</accession>
<evidence type="ECO:0000313" key="11">
    <source>
        <dbReference type="Proteomes" id="UP000604117"/>
    </source>
</evidence>
<keyword evidence="6" id="KW-0560">Oxidoreductase</keyword>
<reference evidence="10 11" key="1">
    <citation type="submission" date="2021-01" db="EMBL/GenBank/DDBJ databases">
        <title>Whole genome shotgun sequence of Asanoa siamensis NBRC 107932.</title>
        <authorList>
            <person name="Komaki H."/>
            <person name="Tamura T."/>
        </authorList>
    </citation>
    <scope>NUCLEOTIDE SEQUENCE [LARGE SCALE GENOMIC DNA]</scope>
    <source>
        <strain evidence="10 11">NBRC 107932</strain>
    </source>
</reference>
<keyword evidence="5" id="KW-0288">FMN</keyword>
<dbReference type="SUPFAM" id="SSF51412">
    <property type="entry name" value="Inosine monophosphate dehydrogenase (IMPDH)"/>
    <property type="match status" value="1"/>
</dbReference>
<evidence type="ECO:0000256" key="6">
    <source>
        <dbReference type="ARBA" id="ARBA00023002"/>
    </source>
</evidence>
<evidence type="ECO:0000313" key="10">
    <source>
        <dbReference type="EMBL" id="GIF74036.1"/>
    </source>
</evidence>
<dbReference type="PANTHER" id="PTHR42747">
    <property type="entry name" value="NITRONATE MONOOXYGENASE-RELATED"/>
    <property type="match status" value="1"/>
</dbReference>
<evidence type="ECO:0000256" key="7">
    <source>
        <dbReference type="ARBA" id="ARBA00023033"/>
    </source>
</evidence>
<proteinExistence type="inferred from homology"/>
<keyword evidence="11" id="KW-1185">Reference proteome</keyword>
<evidence type="ECO:0000256" key="2">
    <source>
        <dbReference type="ARBA" id="ARBA00009881"/>
    </source>
</evidence>
<evidence type="ECO:0000256" key="4">
    <source>
        <dbReference type="ARBA" id="ARBA00022630"/>
    </source>
</evidence>
<comment type="catalytic activity">
    <reaction evidence="9">
        <text>3 propionate 3-nitronate + 3 O2 + H2O = 3 3-oxopropanoate + 2 nitrate + nitrite + H2O2 + 3 H(+)</text>
        <dbReference type="Rhea" id="RHEA:57332"/>
        <dbReference type="ChEBI" id="CHEBI:15377"/>
        <dbReference type="ChEBI" id="CHEBI:15378"/>
        <dbReference type="ChEBI" id="CHEBI:15379"/>
        <dbReference type="ChEBI" id="CHEBI:16240"/>
        <dbReference type="ChEBI" id="CHEBI:16301"/>
        <dbReference type="ChEBI" id="CHEBI:17632"/>
        <dbReference type="ChEBI" id="CHEBI:33190"/>
        <dbReference type="ChEBI" id="CHEBI:136067"/>
    </reaction>
</comment>
<comment type="caution">
    <text evidence="10">The sequence shown here is derived from an EMBL/GenBank/DDBJ whole genome shotgun (WGS) entry which is preliminary data.</text>
</comment>
<evidence type="ECO:0000256" key="8">
    <source>
        <dbReference type="ARBA" id="ARBA00031155"/>
    </source>
</evidence>
<name>A0ABQ4CRW6_9ACTN</name>